<organism evidence="3 4">
    <name type="scientific">Gomphillus americanus</name>
    <dbReference type="NCBI Taxonomy" id="1940652"/>
    <lineage>
        <taxon>Eukaryota</taxon>
        <taxon>Fungi</taxon>
        <taxon>Dikarya</taxon>
        <taxon>Ascomycota</taxon>
        <taxon>Pezizomycotina</taxon>
        <taxon>Lecanoromycetes</taxon>
        <taxon>OSLEUM clade</taxon>
        <taxon>Ostropomycetidae</taxon>
        <taxon>Ostropales</taxon>
        <taxon>Graphidaceae</taxon>
        <taxon>Gomphilloideae</taxon>
        <taxon>Gomphillus</taxon>
    </lineage>
</organism>
<gene>
    <name evidence="3" type="ORF">GOMPHAMPRED_004449</name>
</gene>
<dbReference type="EC" id="3.5.1.23" evidence="1"/>
<proteinExistence type="predicted"/>
<protein>
    <recommendedName>
        <fullName evidence="1">ceramidase</fullName>
        <ecNumber evidence="1">3.5.1.23</ecNumber>
    </recommendedName>
</protein>
<evidence type="ECO:0000259" key="2">
    <source>
        <dbReference type="Pfam" id="PF15508"/>
    </source>
</evidence>
<dbReference type="GO" id="GO:0017040">
    <property type="term" value="F:N-acylsphingosine amidohydrolase activity"/>
    <property type="evidence" value="ECO:0007669"/>
    <property type="project" value="UniProtKB-EC"/>
</dbReference>
<dbReference type="EMBL" id="CAJPDQ010000027">
    <property type="protein sequence ID" value="CAF9927608.1"/>
    <property type="molecule type" value="Genomic_DNA"/>
</dbReference>
<dbReference type="PANTHER" id="PTHR28583:SF1">
    <property type="entry name" value="ACID CERAMIDASE"/>
    <property type="match status" value="1"/>
</dbReference>
<evidence type="ECO:0000256" key="1">
    <source>
        <dbReference type="ARBA" id="ARBA00011891"/>
    </source>
</evidence>
<dbReference type="Proteomes" id="UP000664169">
    <property type="component" value="Unassembled WGS sequence"/>
</dbReference>
<dbReference type="Pfam" id="PF15508">
    <property type="entry name" value="NAAA-beta"/>
    <property type="match status" value="1"/>
</dbReference>
<keyword evidence="4" id="KW-1185">Reference proteome</keyword>
<accession>A0A8H3IQE3</accession>
<sequence length="419" mass="47847">MEIATSVTDGIPSNLRKRKNTVAASGTRPELLRPPKYTVNLSLPPEERYLHIVPDFIGLIEPLPALLDEILACLPWLPVSWFKFIARLLLRKMYDTEEDGELRGIAKATRVDLYLLIAMNVFLDLFMGCTSGGVRVRNGRNSSDTRMLHFRCLDWDMDPLRKLVIELDFVNEAGGEIVFTSLTYFGYVGCLTGLKKNLSVALNTRSIHDRSTFMKRLSFQWHRIMILLGRRRGIASELRMIMMQPVRDPDVIARDLLQKHATAAYITLCNGCTTVVLDNDNCCGLIRQDSDFILAVNHDVAEGQQQSLQYLTDQVALGNFTGLQMIVYTSMDRQECVENLWNSEKKKSKTGFCITEKKLIRWMESCNSLSNEQTHFGVIMDPSTAKIIWLQRYPEPLEWFEEIEDEKTGDTSENEDSQS</sequence>
<dbReference type="InterPro" id="IPR029130">
    <property type="entry name" value="Acid_ceramidase_N"/>
</dbReference>
<dbReference type="AlphaFoldDB" id="A0A8H3IQE3"/>
<reference evidence="3" key="1">
    <citation type="submission" date="2021-03" db="EMBL/GenBank/DDBJ databases">
        <authorList>
            <person name="Tagirdzhanova G."/>
        </authorList>
    </citation>
    <scope>NUCLEOTIDE SEQUENCE</scope>
</reference>
<evidence type="ECO:0000313" key="4">
    <source>
        <dbReference type="Proteomes" id="UP000664169"/>
    </source>
</evidence>
<evidence type="ECO:0000313" key="3">
    <source>
        <dbReference type="EMBL" id="CAF9927608.1"/>
    </source>
</evidence>
<dbReference type="OrthoDB" id="5273684at2759"/>
<name>A0A8H3IQE3_9LECA</name>
<dbReference type="PANTHER" id="PTHR28583">
    <property type="entry name" value="ACID AMIDASE"/>
    <property type="match status" value="1"/>
</dbReference>
<comment type="caution">
    <text evidence="3">The sequence shown here is derived from an EMBL/GenBank/DDBJ whole genome shotgun (WGS) entry which is preliminary data.</text>
</comment>
<feature type="domain" description="Acid ceramidase N-terminal" evidence="2">
    <location>
        <begin position="34"/>
        <end position="92"/>
    </location>
</feature>